<dbReference type="EMBL" id="JACRSV010000001">
    <property type="protein sequence ID" value="MBC8559137.1"/>
    <property type="molecule type" value="Genomic_DNA"/>
</dbReference>
<dbReference type="AlphaFoldDB" id="A0A926E1A4"/>
<sequence length="34" mass="3862">MTEELKATDQMAWVRATNSIFNRATGGCKQKFDI</sequence>
<protein>
    <submittedName>
        <fullName evidence="1">Uncharacterized protein</fullName>
    </submittedName>
</protein>
<comment type="caution">
    <text evidence="1">The sequence shown here is derived from an EMBL/GenBank/DDBJ whole genome shotgun (WGS) entry which is preliminary data.</text>
</comment>
<reference evidence="1" key="1">
    <citation type="submission" date="2020-08" db="EMBL/GenBank/DDBJ databases">
        <title>Genome public.</title>
        <authorList>
            <person name="Liu C."/>
            <person name="Sun Q."/>
        </authorList>
    </citation>
    <scope>NUCLEOTIDE SEQUENCE</scope>
    <source>
        <strain evidence="1">NSJ-33</strain>
    </source>
</reference>
<evidence type="ECO:0000313" key="2">
    <source>
        <dbReference type="Proteomes" id="UP000610760"/>
    </source>
</evidence>
<dbReference type="RefSeq" id="WP_430413300.1">
    <property type="nucleotide sequence ID" value="NZ_JACRSV010000001.1"/>
</dbReference>
<proteinExistence type="predicted"/>
<gene>
    <name evidence="1" type="ORF">H8710_03540</name>
</gene>
<name>A0A926E1A4_9FIRM</name>
<evidence type="ECO:0000313" key="1">
    <source>
        <dbReference type="EMBL" id="MBC8559137.1"/>
    </source>
</evidence>
<keyword evidence="2" id="KW-1185">Reference proteome</keyword>
<accession>A0A926E1A4</accession>
<organism evidence="1 2">
    <name type="scientific">Fumia xinanensis</name>
    <dbReference type="NCBI Taxonomy" id="2763659"/>
    <lineage>
        <taxon>Bacteria</taxon>
        <taxon>Bacillati</taxon>
        <taxon>Bacillota</taxon>
        <taxon>Clostridia</taxon>
        <taxon>Eubacteriales</taxon>
        <taxon>Oscillospiraceae</taxon>
        <taxon>Fumia</taxon>
    </lineage>
</organism>
<dbReference type="Proteomes" id="UP000610760">
    <property type="component" value="Unassembled WGS sequence"/>
</dbReference>